<dbReference type="Proteomes" id="UP000178107">
    <property type="component" value="Unassembled WGS sequence"/>
</dbReference>
<dbReference type="InterPro" id="IPR012657">
    <property type="entry name" value="23S_rRNA-intervening_sequence"/>
</dbReference>
<dbReference type="AlphaFoldDB" id="A0A1G2SZR2"/>
<protein>
    <submittedName>
        <fullName evidence="1">Four helix bundle protein</fullName>
    </submittedName>
</protein>
<dbReference type="EMBL" id="MHVH01000005">
    <property type="protein sequence ID" value="OHA90464.1"/>
    <property type="molecule type" value="Genomic_DNA"/>
</dbReference>
<comment type="caution">
    <text evidence="1">The sequence shown here is derived from an EMBL/GenBank/DDBJ whole genome shotgun (WGS) entry which is preliminary data.</text>
</comment>
<gene>
    <name evidence="1" type="ORF">A2838_02665</name>
</gene>
<evidence type="ECO:0000313" key="1">
    <source>
        <dbReference type="EMBL" id="OHA90464.1"/>
    </source>
</evidence>
<dbReference type="InterPro" id="IPR036583">
    <property type="entry name" value="23S_rRNA_IVS_sf"/>
</dbReference>
<dbReference type="InterPro" id="IPR026354">
    <property type="entry name" value="4helix_suffix_dom"/>
</dbReference>
<accession>A0A1G2SZR2</accession>
<dbReference type="SUPFAM" id="SSF158446">
    <property type="entry name" value="IVS-encoded protein-like"/>
    <property type="match status" value="1"/>
</dbReference>
<dbReference type="NCBIfam" id="TIGR04258">
    <property type="entry name" value="4helix_suffix"/>
    <property type="match status" value="1"/>
</dbReference>
<reference evidence="1 2" key="1">
    <citation type="journal article" date="2016" name="Nat. Commun.">
        <title>Thousands of microbial genomes shed light on interconnected biogeochemical processes in an aquifer system.</title>
        <authorList>
            <person name="Anantharaman K."/>
            <person name="Brown C.T."/>
            <person name="Hug L.A."/>
            <person name="Sharon I."/>
            <person name="Castelle C.J."/>
            <person name="Probst A.J."/>
            <person name="Thomas B.C."/>
            <person name="Singh A."/>
            <person name="Wilkins M.J."/>
            <person name="Karaoz U."/>
            <person name="Brodie E.L."/>
            <person name="Williams K.H."/>
            <person name="Hubbard S.S."/>
            <person name="Banfield J.F."/>
        </authorList>
    </citation>
    <scope>NUCLEOTIDE SEQUENCE [LARGE SCALE GENOMIC DNA]</scope>
</reference>
<dbReference type="NCBIfam" id="TIGR02436">
    <property type="entry name" value="four helix bundle protein"/>
    <property type="match status" value="1"/>
</dbReference>
<name>A0A1G2SZR2_9BACT</name>
<evidence type="ECO:0000313" key="2">
    <source>
        <dbReference type="Proteomes" id="UP000178107"/>
    </source>
</evidence>
<organism evidence="1 2">
    <name type="scientific">Candidatus Zambryskibacteria bacterium RIFCSPHIGHO2_01_FULL_46_25</name>
    <dbReference type="NCBI Taxonomy" id="1802738"/>
    <lineage>
        <taxon>Bacteria</taxon>
        <taxon>Candidatus Zambryskiibacteriota</taxon>
    </lineage>
</organism>
<proteinExistence type="predicted"/>
<dbReference type="Gene3D" id="1.20.1440.60">
    <property type="entry name" value="23S rRNA-intervening sequence"/>
    <property type="match status" value="1"/>
</dbReference>
<sequence>MTYRTNKTNSEEESEELIGSHGGYRSLLSFQTASLVYDLTVQFCDLYMTYKTNKSYRTYDQMVQAARSGRQNIAEGSQASGTSKKTELKLVNVARASLEELLLDYEDFLRQRNLDLWGKDHASAREIRALAYRSNRTNETYRSYMSNPETAANTMICLIHQANYLLDKQIAALSKTFLKDGGFTEKLYRLRKGNK</sequence>